<dbReference type="Proteomes" id="UP000181899">
    <property type="component" value="Unassembled WGS sequence"/>
</dbReference>
<evidence type="ECO:0000256" key="5">
    <source>
        <dbReference type="ARBA" id="ARBA00022729"/>
    </source>
</evidence>
<comment type="pathway">
    <text evidence="9">Carotenoid biosynthesis; staphyloxanthin biosynthesis; staphyloxanthin from farnesyl diphosphate: step 5/5.</text>
</comment>
<dbReference type="GO" id="GO:0016746">
    <property type="term" value="F:acyltransferase activity"/>
    <property type="evidence" value="ECO:0007669"/>
    <property type="project" value="UniProtKB-KW"/>
</dbReference>
<evidence type="ECO:0000313" key="14">
    <source>
        <dbReference type="EMBL" id="SFO04645.1"/>
    </source>
</evidence>
<dbReference type="OrthoDB" id="3783432at2"/>
<keyword evidence="7 13" id="KW-0472">Membrane</keyword>
<dbReference type="GO" id="GO:0005886">
    <property type="term" value="C:plasma membrane"/>
    <property type="evidence" value="ECO:0007669"/>
    <property type="project" value="UniProtKB-SubCell"/>
</dbReference>
<feature type="transmembrane region" description="Helical" evidence="13">
    <location>
        <begin position="129"/>
        <end position="149"/>
    </location>
</feature>
<evidence type="ECO:0000256" key="1">
    <source>
        <dbReference type="ARBA" id="ARBA00004162"/>
    </source>
</evidence>
<reference evidence="14 15" key="1">
    <citation type="submission" date="2016-10" db="EMBL/GenBank/DDBJ databases">
        <authorList>
            <person name="de Groot N.N."/>
        </authorList>
    </citation>
    <scope>NUCLEOTIDE SEQUENCE [LARGE SCALE GENOMIC DNA]</scope>
    <source>
        <strain evidence="14 15">ML2</strain>
    </source>
</reference>
<dbReference type="InterPro" id="IPR044021">
    <property type="entry name" value="CrtO"/>
</dbReference>
<dbReference type="AlphaFoldDB" id="A0A1I5DZE0"/>
<evidence type="ECO:0000256" key="4">
    <source>
        <dbReference type="ARBA" id="ARBA00022692"/>
    </source>
</evidence>
<comment type="function">
    <text evidence="12">Catalyzes the acylation of glycosyl-4,4'-diaponeurosporenoate, i.e. the esterification of glucose at the C6'' position with the carboxyl group of the C(15) fatty acid 12-methyltetradecanoic acid, to yield staphyloxanthin. This is the last step in the biosynthesis of this orange pigment, present in most staphylococci strains.</text>
</comment>
<evidence type="ECO:0000256" key="3">
    <source>
        <dbReference type="ARBA" id="ARBA00022679"/>
    </source>
</evidence>
<keyword evidence="15" id="KW-1185">Reference proteome</keyword>
<keyword evidence="4 13" id="KW-0812">Transmembrane</keyword>
<proteinExistence type="inferred from homology"/>
<accession>A0A1I5DZE0</accession>
<evidence type="ECO:0000256" key="9">
    <source>
        <dbReference type="ARBA" id="ARBA00023588"/>
    </source>
</evidence>
<name>A0A1I5DZE0_9CLOT</name>
<dbReference type="RefSeq" id="WP_074912705.1">
    <property type="nucleotide sequence ID" value="NZ_FOVK01000012.1"/>
</dbReference>
<evidence type="ECO:0000256" key="10">
    <source>
        <dbReference type="ARBA" id="ARBA00023603"/>
    </source>
</evidence>
<evidence type="ECO:0000256" key="11">
    <source>
        <dbReference type="ARBA" id="ARBA00023667"/>
    </source>
</evidence>
<protein>
    <recommendedName>
        <fullName evidence="11">Glycosyl-4,4'-diaponeurosporenoate acyltransferase</fullName>
    </recommendedName>
</protein>
<evidence type="ECO:0000256" key="8">
    <source>
        <dbReference type="ARBA" id="ARBA00023315"/>
    </source>
</evidence>
<comment type="subcellular location">
    <subcellularLocation>
        <location evidence="1">Cell membrane</location>
        <topology evidence="1">Single-pass membrane protein</topology>
    </subcellularLocation>
</comment>
<dbReference type="UniPathway" id="UPA00029">
    <property type="reaction ID" value="UER00560"/>
</dbReference>
<evidence type="ECO:0000256" key="13">
    <source>
        <dbReference type="SAM" id="Phobius"/>
    </source>
</evidence>
<organism evidence="14 15">
    <name type="scientific">Proteiniclasticum ruminis</name>
    <dbReference type="NCBI Taxonomy" id="398199"/>
    <lineage>
        <taxon>Bacteria</taxon>
        <taxon>Bacillati</taxon>
        <taxon>Bacillota</taxon>
        <taxon>Clostridia</taxon>
        <taxon>Eubacteriales</taxon>
        <taxon>Clostridiaceae</taxon>
        <taxon>Proteiniclasticum</taxon>
    </lineage>
</organism>
<keyword evidence="8 14" id="KW-0012">Acyltransferase</keyword>
<sequence length="165" mass="19936">MQIIFLSPGWTILSIFVLWPLLQYTAALLCHKFPDALYTERTFLFRTFSFEKEGQLYVKVFRVNRWKHLLPDGSIKRGKERYEKKHLSDFSEEGLQKFLLESRRAELTHWLALPFFWVFGFFAPPMIVFYMLVYAILVNLPCILVQRYNRPRVKRLLERKRRKKG</sequence>
<keyword evidence="3 14" id="KW-0808">Transferase</keyword>
<evidence type="ECO:0000256" key="7">
    <source>
        <dbReference type="ARBA" id="ARBA00023136"/>
    </source>
</evidence>
<evidence type="ECO:0000256" key="12">
    <source>
        <dbReference type="ARBA" id="ARBA00025324"/>
    </source>
</evidence>
<evidence type="ECO:0000256" key="2">
    <source>
        <dbReference type="ARBA" id="ARBA00022475"/>
    </source>
</evidence>
<dbReference type="EMBL" id="FOVK01000012">
    <property type="protein sequence ID" value="SFO04645.1"/>
    <property type="molecule type" value="Genomic_DNA"/>
</dbReference>
<keyword evidence="2" id="KW-1003">Cell membrane</keyword>
<dbReference type="Pfam" id="PF18927">
    <property type="entry name" value="CrtO"/>
    <property type="match status" value="1"/>
</dbReference>
<keyword evidence="6 13" id="KW-1133">Transmembrane helix</keyword>
<evidence type="ECO:0000256" key="6">
    <source>
        <dbReference type="ARBA" id="ARBA00022989"/>
    </source>
</evidence>
<feature type="transmembrane region" description="Helical" evidence="13">
    <location>
        <begin position="12"/>
        <end position="31"/>
    </location>
</feature>
<keyword evidence="5" id="KW-0732">Signal</keyword>
<comment type="similarity">
    <text evidence="10">Belongs to the acyltransferase CrtO family.</text>
</comment>
<gene>
    <name evidence="14" type="ORF">SAMN04488695_11220</name>
</gene>
<evidence type="ECO:0000313" key="15">
    <source>
        <dbReference type="Proteomes" id="UP000181899"/>
    </source>
</evidence>